<keyword evidence="3 7" id="KW-0812">Transmembrane</keyword>
<evidence type="ECO:0000256" key="3">
    <source>
        <dbReference type="ARBA" id="ARBA00022692"/>
    </source>
</evidence>
<dbReference type="GO" id="GO:0016020">
    <property type="term" value="C:membrane"/>
    <property type="evidence" value="ECO:0007669"/>
    <property type="project" value="UniProtKB-SubCell"/>
</dbReference>
<evidence type="ECO:0000256" key="5">
    <source>
        <dbReference type="ARBA" id="ARBA00023136"/>
    </source>
</evidence>
<proteinExistence type="inferred from homology"/>
<feature type="transmembrane region" description="Helical" evidence="7">
    <location>
        <begin position="240"/>
        <end position="260"/>
    </location>
</feature>
<feature type="transmembrane region" description="Helical" evidence="7">
    <location>
        <begin position="344"/>
        <end position="367"/>
    </location>
</feature>
<evidence type="ECO:0000256" key="1">
    <source>
        <dbReference type="ARBA" id="ARBA00004141"/>
    </source>
</evidence>
<dbReference type="InterPro" id="IPR036259">
    <property type="entry name" value="MFS_trans_sf"/>
</dbReference>
<dbReference type="InterPro" id="IPR020846">
    <property type="entry name" value="MFS_dom"/>
</dbReference>
<dbReference type="Proteomes" id="UP000094112">
    <property type="component" value="Unassembled WGS sequence"/>
</dbReference>
<dbReference type="STRING" id="683960.A0A1E3P4Y9"/>
<dbReference type="GO" id="GO:0022857">
    <property type="term" value="F:transmembrane transporter activity"/>
    <property type="evidence" value="ECO:0007669"/>
    <property type="project" value="InterPro"/>
</dbReference>
<feature type="transmembrane region" description="Helical" evidence="7">
    <location>
        <begin position="175"/>
        <end position="196"/>
    </location>
</feature>
<dbReference type="InterPro" id="IPR011701">
    <property type="entry name" value="MFS"/>
</dbReference>
<feature type="transmembrane region" description="Helical" evidence="7">
    <location>
        <begin position="465"/>
        <end position="488"/>
    </location>
</feature>
<dbReference type="RefSeq" id="XP_019039630.1">
    <property type="nucleotide sequence ID" value="XM_019183470.1"/>
</dbReference>
<evidence type="ECO:0000256" key="6">
    <source>
        <dbReference type="ARBA" id="ARBA00037968"/>
    </source>
</evidence>
<evidence type="ECO:0000259" key="8">
    <source>
        <dbReference type="PROSITE" id="PS50850"/>
    </source>
</evidence>
<keyword evidence="4 7" id="KW-1133">Transmembrane helix</keyword>
<dbReference type="PROSITE" id="PS50850">
    <property type="entry name" value="MFS"/>
    <property type="match status" value="1"/>
</dbReference>
<feature type="domain" description="Major facilitator superfamily (MFS) profile" evidence="8">
    <location>
        <begin position="79"/>
        <end position="493"/>
    </location>
</feature>
<feature type="transmembrane region" description="Helical" evidence="7">
    <location>
        <begin position="115"/>
        <end position="138"/>
    </location>
</feature>
<dbReference type="AlphaFoldDB" id="A0A1E3P4Y9"/>
<reference evidence="9 10" key="1">
    <citation type="journal article" date="2016" name="Proc. Natl. Acad. Sci. U.S.A.">
        <title>Comparative genomics of biotechnologically important yeasts.</title>
        <authorList>
            <person name="Riley R."/>
            <person name="Haridas S."/>
            <person name="Wolfe K.H."/>
            <person name="Lopes M.R."/>
            <person name="Hittinger C.T."/>
            <person name="Goeker M."/>
            <person name="Salamov A.A."/>
            <person name="Wisecaver J.H."/>
            <person name="Long T.M."/>
            <person name="Calvey C.H."/>
            <person name="Aerts A.L."/>
            <person name="Barry K.W."/>
            <person name="Choi C."/>
            <person name="Clum A."/>
            <person name="Coughlan A.Y."/>
            <person name="Deshpande S."/>
            <person name="Douglass A.P."/>
            <person name="Hanson S.J."/>
            <person name="Klenk H.-P."/>
            <person name="LaButti K.M."/>
            <person name="Lapidus A."/>
            <person name="Lindquist E.A."/>
            <person name="Lipzen A.M."/>
            <person name="Meier-Kolthoff J.P."/>
            <person name="Ohm R.A."/>
            <person name="Otillar R.P."/>
            <person name="Pangilinan J.L."/>
            <person name="Peng Y."/>
            <person name="Rokas A."/>
            <person name="Rosa C.A."/>
            <person name="Scheuner C."/>
            <person name="Sibirny A.A."/>
            <person name="Slot J.C."/>
            <person name="Stielow J.B."/>
            <person name="Sun H."/>
            <person name="Kurtzman C.P."/>
            <person name="Blackwell M."/>
            <person name="Grigoriev I.V."/>
            <person name="Jeffries T.W."/>
        </authorList>
    </citation>
    <scope>NUCLEOTIDE SEQUENCE [LARGE SCALE GENOMIC DNA]</scope>
    <source>
        <strain evidence="10">ATCC 58044 / CBS 1984 / NCYC 433 / NRRL Y-366-8</strain>
    </source>
</reference>
<dbReference type="GeneID" id="30200716"/>
<dbReference type="PANTHER" id="PTHR43791:SF1">
    <property type="entry name" value="ALLANTOATE PERMEASE"/>
    <property type="match status" value="1"/>
</dbReference>
<organism evidence="9 10">
    <name type="scientific">Wickerhamomyces anomalus (strain ATCC 58044 / CBS 1984 / NCYC 433 / NRRL Y-366-8)</name>
    <name type="common">Yeast</name>
    <name type="synonym">Hansenula anomala</name>
    <dbReference type="NCBI Taxonomy" id="683960"/>
    <lineage>
        <taxon>Eukaryota</taxon>
        <taxon>Fungi</taxon>
        <taxon>Dikarya</taxon>
        <taxon>Ascomycota</taxon>
        <taxon>Saccharomycotina</taxon>
        <taxon>Saccharomycetes</taxon>
        <taxon>Phaffomycetales</taxon>
        <taxon>Wickerhamomycetaceae</taxon>
        <taxon>Wickerhamomyces</taxon>
    </lineage>
</organism>
<evidence type="ECO:0000313" key="9">
    <source>
        <dbReference type="EMBL" id="ODQ60423.1"/>
    </source>
</evidence>
<keyword evidence="10" id="KW-1185">Reference proteome</keyword>
<accession>A0A1E3P4Y9</accession>
<comment type="subcellular location">
    <subcellularLocation>
        <location evidence="1">Membrane</location>
        <topology evidence="1">Multi-pass membrane protein</topology>
    </subcellularLocation>
</comment>
<keyword evidence="2" id="KW-0813">Transport</keyword>
<evidence type="ECO:0000313" key="10">
    <source>
        <dbReference type="Proteomes" id="UP000094112"/>
    </source>
</evidence>
<feature type="transmembrane region" description="Helical" evidence="7">
    <location>
        <begin position="202"/>
        <end position="228"/>
    </location>
</feature>
<feature type="transmembrane region" description="Helical" evidence="7">
    <location>
        <begin position="433"/>
        <end position="453"/>
    </location>
</feature>
<protein>
    <recommendedName>
        <fullName evidence="8">Major facilitator superfamily (MFS) profile domain-containing protein</fullName>
    </recommendedName>
</protein>
<gene>
    <name evidence="9" type="ORF">WICANDRAFT_62981</name>
</gene>
<dbReference type="OrthoDB" id="6730379at2759"/>
<feature type="transmembrane region" description="Helical" evidence="7">
    <location>
        <begin position="374"/>
        <end position="395"/>
    </location>
</feature>
<dbReference type="FunFam" id="1.20.1250.20:FF:000064">
    <property type="entry name" value="MFS allantoate transporter"/>
    <property type="match status" value="1"/>
</dbReference>
<dbReference type="EMBL" id="KV454210">
    <property type="protein sequence ID" value="ODQ60423.1"/>
    <property type="molecule type" value="Genomic_DNA"/>
</dbReference>
<keyword evidence="5 7" id="KW-0472">Membrane</keyword>
<feature type="transmembrane region" description="Helical" evidence="7">
    <location>
        <begin position="401"/>
        <end position="421"/>
    </location>
</feature>
<dbReference type="Pfam" id="PF07690">
    <property type="entry name" value="MFS_1"/>
    <property type="match status" value="1"/>
</dbReference>
<evidence type="ECO:0000256" key="7">
    <source>
        <dbReference type="SAM" id="Phobius"/>
    </source>
</evidence>
<dbReference type="SUPFAM" id="SSF103473">
    <property type="entry name" value="MFS general substrate transporter"/>
    <property type="match status" value="1"/>
</dbReference>
<name>A0A1E3P4Y9_WICAA</name>
<comment type="similarity">
    <text evidence="6">Belongs to the major facilitator superfamily. Allantoate permease family.</text>
</comment>
<evidence type="ECO:0000256" key="2">
    <source>
        <dbReference type="ARBA" id="ARBA00022448"/>
    </source>
</evidence>
<evidence type="ECO:0000256" key="4">
    <source>
        <dbReference type="ARBA" id="ARBA00022989"/>
    </source>
</evidence>
<dbReference type="Gene3D" id="1.20.1250.20">
    <property type="entry name" value="MFS general substrate transporter like domains"/>
    <property type="match status" value="1"/>
</dbReference>
<dbReference type="PANTHER" id="PTHR43791">
    <property type="entry name" value="PERMEASE-RELATED"/>
    <property type="match status" value="1"/>
</dbReference>
<sequence>MSDIEKGNPSLQLDDNDIKSTPIVTTTSQTNGEIIEFGKKIHLDTNKVDDAMELALRASKFEIDPKLDRKLSWKIDLMLVPFLSFLYAIQYMDKVTNSFGAIMGLKSFYKMEGNMYSWCGSSFYLGYLFFVFFASYLVQRFPPAKTCGVFIIIWGVINTVNCTPKTYSGFIALRTLLGCFESIVTPTMVILTSQWWKKEEQFIRTCIWFSATSFGTIFGYSIAYGVWIRQDSYTLPAWKVVFVVIGVMTITLGVMFVIYVPDSPAKAWFLSEDEKLHLVERNRNNNQGFGTKIFKMYQLKECLSDYRVWLIFIFGIVDEVPNGGITNFSSILISDLGYDTKQSLLLNLPLGAVGFAGCNIMALFYGLGLVKHRIPISIAAMFIAIAGSSMLAFASSTTVQLVGLYIMQVSPLGMIGCLTIYSSNIAGHTKKIVGNALYLVGYCAGNLIGPQTFKGSEAPTYQSGKTAVLVCYVLSTVILIILYVSYWFDNKKRDEFVIKNGTDHFLDNQEFADLTDRENPQFRYTL</sequence>